<gene>
    <name evidence="2" type="ORF">N5C72_24615</name>
</gene>
<protein>
    <submittedName>
        <fullName evidence="2">Antitoxin VbhA family protein</fullName>
    </submittedName>
</protein>
<proteinExistence type="predicted"/>
<dbReference type="Gene3D" id="1.10.8.1050">
    <property type="entry name" value="Antitoxin VbhA-like"/>
    <property type="match status" value="1"/>
</dbReference>
<dbReference type="CDD" id="cd11586">
    <property type="entry name" value="VbhA_like"/>
    <property type="match status" value="1"/>
</dbReference>
<feature type="domain" description="Antitoxin VbhA" evidence="1">
    <location>
        <begin position="10"/>
        <end position="56"/>
    </location>
</feature>
<comment type="caution">
    <text evidence="2">The sequence shown here is derived from an EMBL/GenBank/DDBJ whole genome shotgun (WGS) entry which is preliminary data.</text>
</comment>
<evidence type="ECO:0000313" key="2">
    <source>
        <dbReference type="EMBL" id="MDH1181271.1"/>
    </source>
</evidence>
<evidence type="ECO:0000313" key="3">
    <source>
        <dbReference type="Proteomes" id="UP001158644"/>
    </source>
</evidence>
<dbReference type="EMBL" id="JAOBZK010000051">
    <property type="protein sequence ID" value="MDH1181271.1"/>
    <property type="molecule type" value="Genomic_DNA"/>
</dbReference>
<dbReference type="RefSeq" id="WP_279991981.1">
    <property type="nucleotide sequence ID" value="NZ_DALZLU010000044.1"/>
</dbReference>
<sequence>MTTAYDLKERRRAVVNAVASQRLEGLEPDSRTIAELDRVAEGTSSVSDLINTLRSRVAAGEFRTPPSPQR</sequence>
<dbReference type="InterPro" id="IPR033788">
    <property type="entry name" value="VbhA-like"/>
</dbReference>
<dbReference type="Proteomes" id="UP001158644">
    <property type="component" value="Unassembled WGS sequence"/>
</dbReference>
<name>A0ABD4Z126_9BURK</name>
<dbReference type="Pfam" id="PF18495">
    <property type="entry name" value="VbhA"/>
    <property type="match status" value="1"/>
</dbReference>
<organism evidence="2 3">
    <name type="scientific">Achromobacter mucicolens</name>
    <dbReference type="NCBI Taxonomy" id="1389922"/>
    <lineage>
        <taxon>Bacteria</taxon>
        <taxon>Pseudomonadati</taxon>
        <taxon>Pseudomonadota</taxon>
        <taxon>Betaproteobacteria</taxon>
        <taxon>Burkholderiales</taxon>
        <taxon>Alcaligenaceae</taxon>
        <taxon>Achromobacter</taxon>
    </lineage>
</organism>
<accession>A0ABD4Z126</accession>
<evidence type="ECO:0000259" key="1">
    <source>
        <dbReference type="Pfam" id="PF18495"/>
    </source>
</evidence>
<dbReference type="AlphaFoldDB" id="A0ABD4Z126"/>
<dbReference type="InterPro" id="IPR041535">
    <property type="entry name" value="VbhA"/>
</dbReference>
<reference evidence="2 3" key="1">
    <citation type="submission" date="2022-09" db="EMBL/GenBank/DDBJ databases">
        <title>Intensive care unit water sources are persistently colonized with multi-drug resistant bacteria and are the site of extensive horizontal gene transfer of antibiotic resistance genes.</title>
        <authorList>
            <person name="Diorio-Toth L."/>
        </authorList>
    </citation>
    <scope>NUCLEOTIDE SEQUENCE [LARGE SCALE GENOMIC DNA]</scope>
    <source>
        <strain evidence="2 3">GD03967</strain>
    </source>
</reference>
<dbReference type="InterPro" id="IPR043038">
    <property type="entry name" value="VbhA_sf"/>
</dbReference>